<protein>
    <submittedName>
        <fullName evidence="4">Carboxypeptidase YodJ</fullName>
        <ecNumber evidence="4">3.4.-.-</ecNumber>
    </submittedName>
</protein>
<dbReference type="PROSITE" id="PS51257">
    <property type="entry name" value="PROKAR_LIPOPROTEIN"/>
    <property type="match status" value="1"/>
</dbReference>
<accession>A0A6V7R5H6</accession>
<name>A0A6V7R5H6_9BACL</name>
<evidence type="ECO:0000256" key="1">
    <source>
        <dbReference type="SAM" id="MobiDB-lite"/>
    </source>
</evidence>
<dbReference type="SUPFAM" id="SSF55166">
    <property type="entry name" value="Hedgehog/DD-peptidase"/>
    <property type="match status" value="1"/>
</dbReference>
<feature type="compositionally biased region" description="Basic and acidic residues" evidence="1">
    <location>
        <begin position="58"/>
        <end position="82"/>
    </location>
</feature>
<keyword evidence="2" id="KW-0732">Signal</keyword>
<keyword evidence="4" id="KW-0645">Protease</keyword>
<evidence type="ECO:0000313" key="4">
    <source>
        <dbReference type="EMBL" id="CAD2072265.1"/>
    </source>
</evidence>
<reference evidence="4 5" key="1">
    <citation type="submission" date="2020-07" db="EMBL/GenBank/DDBJ databases">
        <authorList>
            <person name="Criscuolo A."/>
        </authorList>
    </citation>
    <scope>NUCLEOTIDE SEQUENCE [LARGE SCALE GENOMIC DNA]</scope>
    <source>
        <strain evidence="4">CIP107946</strain>
    </source>
</reference>
<dbReference type="InterPro" id="IPR058193">
    <property type="entry name" value="VanY/YodJ_core_dom"/>
</dbReference>
<comment type="caution">
    <text evidence="4">The sequence shown here is derived from an EMBL/GenBank/DDBJ whole genome shotgun (WGS) entry which is preliminary data.</text>
</comment>
<dbReference type="GO" id="GO:0006508">
    <property type="term" value="P:proteolysis"/>
    <property type="evidence" value="ECO:0007669"/>
    <property type="project" value="InterPro"/>
</dbReference>
<dbReference type="PANTHER" id="PTHR34385">
    <property type="entry name" value="D-ALANYL-D-ALANINE CARBOXYPEPTIDASE"/>
    <property type="match status" value="1"/>
</dbReference>
<dbReference type="Proteomes" id="UP000588186">
    <property type="component" value="Unassembled WGS sequence"/>
</dbReference>
<sequence>MGLKKRNVKFALIGVSVMMLAACTNNEKNAELNNIPFGNKKNEPKITDLAEIEEESIEAEKSDASKEKSNETTEVEKEEVDEKMPNENNIYDQSSILAIVNRGETLEPSYVPDDLVTIEVPYVNEIPMVNQLRNEASEALTQLFDDASKNGSTLYAVSGYRSYDYQAELYDNYVASHGEEVARTFSAPAGASEHQTGLAIDVTSEDVAYQLVDTFGNTDDGVWLNDNAHRFGFIIRYPYGKDRVTGYMYEPWHLRYVGIELSYALYESGLTYEEYLWEQGIDVKN</sequence>
<feature type="region of interest" description="Disordered" evidence="1">
    <location>
        <begin position="55"/>
        <end position="82"/>
    </location>
</feature>
<dbReference type="Pfam" id="PF02557">
    <property type="entry name" value="VanY"/>
    <property type="match status" value="1"/>
</dbReference>
<evidence type="ECO:0000256" key="2">
    <source>
        <dbReference type="SAM" id="SignalP"/>
    </source>
</evidence>
<organism evidence="4 5">
    <name type="scientific">Phocicoccus pinnipedialis</name>
    <dbReference type="NCBI Taxonomy" id="110845"/>
    <lineage>
        <taxon>Bacteria</taxon>
        <taxon>Bacillati</taxon>
        <taxon>Bacillota</taxon>
        <taxon>Bacilli</taxon>
        <taxon>Bacillales</taxon>
        <taxon>Salinicoccaceae</taxon>
        <taxon>Phocicoccus</taxon>
    </lineage>
</organism>
<keyword evidence="4" id="KW-0378">Hydrolase</keyword>
<keyword evidence="5" id="KW-1185">Reference proteome</keyword>
<evidence type="ECO:0000259" key="3">
    <source>
        <dbReference type="Pfam" id="PF02557"/>
    </source>
</evidence>
<dbReference type="EC" id="3.4.-.-" evidence="4"/>
<dbReference type="CDD" id="cd14852">
    <property type="entry name" value="LD-carboxypeptidase"/>
    <property type="match status" value="1"/>
</dbReference>
<evidence type="ECO:0000313" key="5">
    <source>
        <dbReference type="Proteomes" id="UP000588186"/>
    </source>
</evidence>
<feature type="domain" description="D-alanyl-D-alanine carboxypeptidase-like core" evidence="3">
    <location>
        <begin position="130"/>
        <end position="258"/>
    </location>
</feature>
<dbReference type="Gene3D" id="3.30.1380.10">
    <property type="match status" value="1"/>
</dbReference>
<dbReference type="InterPro" id="IPR003709">
    <property type="entry name" value="VanY-like_core_dom"/>
</dbReference>
<keyword evidence="4" id="KW-0121">Carboxypeptidase</keyword>
<dbReference type="EMBL" id="CAJEWB010000005">
    <property type="protein sequence ID" value="CAD2072265.1"/>
    <property type="molecule type" value="Genomic_DNA"/>
</dbReference>
<gene>
    <name evidence="4" type="primary">yodJ</name>
    <name evidence="4" type="ORF">JEOPIN946_00363</name>
</gene>
<dbReference type="GO" id="GO:0004180">
    <property type="term" value="F:carboxypeptidase activity"/>
    <property type="evidence" value="ECO:0007669"/>
    <property type="project" value="UniProtKB-KW"/>
</dbReference>
<dbReference type="AlphaFoldDB" id="A0A6V7R5H6"/>
<feature type="chain" id="PRO_5039685906" evidence="2">
    <location>
        <begin position="22"/>
        <end position="285"/>
    </location>
</feature>
<dbReference type="InterPro" id="IPR009045">
    <property type="entry name" value="Zn_M74/Hedgehog-like"/>
</dbReference>
<feature type="signal peptide" evidence="2">
    <location>
        <begin position="1"/>
        <end position="21"/>
    </location>
</feature>
<proteinExistence type="predicted"/>
<dbReference type="InterPro" id="IPR052179">
    <property type="entry name" value="DD-CPase-like"/>
</dbReference>
<dbReference type="PANTHER" id="PTHR34385:SF1">
    <property type="entry name" value="PEPTIDOGLYCAN L-ALANYL-D-GLUTAMATE ENDOPEPTIDASE CWLK"/>
    <property type="match status" value="1"/>
</dbReference>